<evidence type="ECO:0000313" key="1">
    <source>
        <dbReference type="EMBL" id="GAH49001.1"/>
    </source>
</evidence>
<name>X1FTN9_9ZZZZ</name>
<sequence length="48" mass="5668">TSQTGKTPIEMFARLMRALHDIRRAPTKRQQFTQAIGKVEEKIERWDP</sequence>
<comment type="caution">
    <text evidence="1">The sequence shown here is derived from an EMBL/GenBank/DDBJ whole genome shotgun (WGS) entry which is preliminary data.</text>
</comment>
<accession>X1FTN9</accession>
<feature type="non-terminal residue" evidence="1">
    <location>
        <position position="1"/>
    </location>
</feature>
<gene>
    <name evidence="1" type="ORF">S03H2_33547</name>
</gene>
<dbReference type="EMBL" id="BARU01020422">
    <property type="protein sequence ID" value="GAH49001.1"/>
    <property type="molecule type" value="Genomic_DNA"/>
</dbReference>
<organism evidence="1">
    <name type="scientific">marine sediment metagenome</name>
    <dbReference type="NCBI Taxonomy" id="412755"/>
    <lineage>
        <taxon>unclassified sequences</taxon>
        <taxon>metagenomes</taxon>
        <taxon>ecological metagenomes</taxon>
    </lineage>
</organism>
<reference evidence="1" key="1">
    <citation type="journal article" date="2014" name="Front. Microbiol.">
        <title>High frequency of phylogenetically diverse reductive dehalogenase-homologous genes in deep subseafloor sedimentary metagenomes.</title>
        <authorList>
            <person name="Kawai M."/>
            <person name="Futagami T."/>
            <person name="Toyoda A."/>
            <person name="Takaki Y."/>
            <person name="Nishi S."/>
            <person name="Hori S."/>
            <person name="Arai W."/>
            <person name="Tsubouchi T."/>
            <person name="Morono Y."/>
            <person name="Uchiyama I."/>
            <person name="Ito T."/>
            <person name="Fujiyama A."/>
            <person name="Inagaki F."/>
            <person name="Takami H."/>
        </authorList>
    </citation>
    <scope>NUCLEOTIDE SEQUENCE</scope>
    <source>
        <strain evidence="1">Expedition CK06-06</strain>
    </source>
</reference>
<protein>
    <submittedName>
        <fullName evidence="1">Uncharacterized protein</fullName>
    </submittedName>
</protein>
<proteinExistence type="predicted"/>
<dbReference type="AlphaFoldDB" id="X1FTN9"/>